<evidence type="ECO:0000256" key="1">
    <source>
        <dbReference type="ARBA" id="ARBA00022553"/>
    </source>
</evidence>
<reference evidence="7 8" key="1">
    <citation type="submission" date="2019-01" db="EMBL/GenBank/DDBJ databases">
        <title>Lactibacter flavus gen. nov., sp. nov., a novel bacterium of the family Propionibacteriaceae isolated from raw milk and dairy products.</title>
        <authorList>
            <person name="Huptas C."/>
            <person name="Wenning M."/>
            <person name="Breitenwieser F."/>
            <person name="Doll E."/>
            <person name="Von Neubeck M."/>
            <person name="Busse H.-J."/>
            <person name="Scherer S."/>
        </authorList>
    </citation>
    <scope>NUCLEOTIDE SEQUENCE [LARGE SCALE GENOMIC DNA]</scope>
    <source>
        <strain evidence="7 8">KCTC 33808</strain>
    </source>
</reference>
<gene>
    <name evidence="7" type="ORF">ET989_14530</name>
</gene>
<evidence type="ECO:0000256" key="3">
    <source>
        <dbReference type="ARBA" id="ARBA00022722"/>
    </source>
</evidence>
<evidence type="ECO:0000256" key="4">
    <source>
        <dbReference type="ARBA" id="ARBA00022741"/>
    </source>
</evidence>
<sequence>MPRRELLLIGEMIDAAEEAQRLVVGRDVDDIQADRPVRDALLWNFTVLGEAAAQLPDEFKMTYPSVNWARPSQLRNRIVHGYWSVDLEILHTTAKHDLPAFTAELKAVSAALEP</sequence>
<dbReference type="EMBL" id="SDMQ01000025">
    <property type="protein sequence ID" value="TBT82477.1"/>
    <property type="molecule type" value="Genomic_DNA"/>
</dbReference>
<dbReference type="OrthoDB" id="159782at2"/>
<dbReference type="InterPro" id="IPR008201">
    <property type="entry name" value="HepT-like"/>
</dbReference>
<dbReference type="Pfam" id="PF01934">
    <property type="entry name" value="HepT-like"/>
    <property type="match status" value="1"/>
</dbReference>
<dbReference type="AlphaFoldDB" id="A0A4Q9KBX5"/>
<dbReference type="GO" id="GO:0004540">
    <property type="term" value="F:RNA nuclease activity"/>
    <property type="evidence" value="ECO:0007669"/>
    <property type="project" value="InterPro"/>
</dbReference>
<comment type="caution">
    <text evidence="7">The sequence shown here is derived from an EMBL/GenBank/DDBJ whole genome shotgun (WGS) entry which is preliminary data.</text>
</comment>
<dbReference type="InterPro" id="IPR051813">
    <property type="entry name" value="HepT_RNase_toxin"/>
</dbReference>
<evidence type="ECO:0000256" key="5">
    <source>
        <dbReference type="ARBA" id="ARBA00022801"/>
    </source>
</evidence>
<comment type="similarity">
    <text evidence="6">Belongs to the HepT RNase toxin family.</text>
</comment>
<keyword evidence="4" id="KW-0547">Nucleotide-binding</keyword>
<accession>A0A4Q9KBX5</accession>
<keyword evidence="5" id="KW-0378">Hydrolase</keyword>
<dbReference type="PANTHER" id="PTHR34139:SF1">
    <property type="entry name" value="RNASE MJ1380-RELATED"/>
    <property type="match status" value="1"/>
</dbReference>
<dbReference type="InterPro" id="IPR037038">
    <property type="entry name" value="HepT-like_sf"/>
</dbReference>
<evidence type="ECO:0000256" key="6">
    <source>
        <dbReference type="ARBA" id="ARBA00024207"/>
    </source>
</evidence>
<evidence type="ECO:0000313" key="7">
    <source>
        <dbReference type="EMBL" id="TBT82477.1"/>
    </source>
</evidence>
<keyword evidence="8" id="KW-1185">Reference proteome</keyword>
<keyword evidence="2" id="KW-1277">Toxin-antitoxin system</keyword>
<dbReference type="Proteomes" id="UP000292373">
    <property type="component" value="Unassembled WGS sequence"/>
</dbReference>
<dbReference type="GO" id="GO:0000166">
    <property type="term" value="F:nucleotide binding"/>
    <property type="evidence" value="ECO:0007669"/>
    <property type="project" value="UniProtKB-KW"/>
</dbReference>
<keyword evidence="3" id="KW-0540">Nuclease</keyword>
<proteinExistence type="inferred from homology"/>
<name>A0A4Q9KBX5_9ACTN</name>
<dbReference type="GO" id="GO:0110001">
    <property type="term" value="C:toxin-antitoxin complex"/>
    <property type="evidence" value="ECO:0007669"/>
    <property type="project" value="InterPro"/>
</dbReference>
<dbReference type="RefSeq" id="WP_131170246.1">
    <property type="nucleotide sequence ID" value="NZ_SDMQ01000025.1"/>
</dbReference>
<dbReference type="Gene3D" id="1.20.120.580">
    <property type="entry name" value="bsu32300-like"/>
    <property type="match status" value="1"/>
</dbReference>
<organism evidence="7 8">
    <name type="scientific">Propioniciclava sinopodophylli</name>
    <dbReference type="NCBI Taxonomy" id="1837344"/>
    <lineage>
        <taxon>Bacteria</taxon>
        <taxon>Bacillati</taxon>
        <taxon>Actinomycetota</taxon>
        <taxon>Actinomycetes</taxon>
        <taxon>Propionibacteriales</taxon>
        <taxon>Propionibacteriaceae</taxon>
        <taxon>Propioniciclava</taxon>
    </lineage>
</organism>
<dbReference type="GO" id="GO:0016787">
    <property type="term" value="F:hydrolase activity"/>
    <property type="evidence" value="ECO:0007669"/>
    <property type="project" value="UniProtKB-KW"/>
</dbReference>
<protein>
    <submittedName>
        <fullName evidence="7">DUF86 domain-containing protein</fullName>
    </submittedName>
</protein>
<evidence type="ECO:0000256" key="2">
    <source>
        <dbReference type="ARBA" id="ARBA00022649"/>
    </source>
</evidence>
<evidence type="ECO:0000313" key="8">
    <source>
        <dbReference type="Proteomes" id="UP000292373"/>
    </source>
</evidence>
<dbReference type="PANTHER" id="PTHR34139">
    <property type="entry name" value="UPF0331 PROTEIN MJ0127"/>
    <property type="match status" value="1"/>
</dbReference>
<keyword evidence="1" id="KW-0597">Phosphoprotein</keyword>